<dbReference type="EMBL" id="OE840712">
    <property type="protein sequence ID" value="CAD7592187.1"/>
    <property type="molecule type" value="Genomic_DNA"/>
</dbReference>
<dbReference type="AlphaFoldDB" id="A0A7R9JXW7"/>
<dbReference type="PANTHER" id="PTHR11005">
    <property type="entry name" value="LYSOSOMAL ACID LIPASE-RELATED"/>
    <property type="match status" value="1"/>
</dbReference>
<dbReference type="InterPro" id="IPR029058">
    <property type="entry name" value="AB_hydrolase_fold"/>
</dbReference>
<reference evidence="2" key="1">
    <citation type="submission" date="2020-11" db="EMBL/GenBank/DDBJ databases">
        <authorList>
            <person name="Tran Van P."/>
        </authorList>
    </citation>
    <scope>NUCLEOTIDE SEQUENCE</scope>
</reference>
<dbReference type="GO" id="GO:0006629">
    <property type="term" value="P:lipid metabolic process"/>
    <property type="evidence" value="ECO:0007669"/>
    <property type="project" value="InterPro"/>
</dbReference>
<feature type="domain" description="Partial AB-hydrolase lipase" evidence="1">
    <location>
        <begin position="205"/>
        <end position="258"/>
    </location>
</feature>
<evidence type="ECO:0000259" key="1">
    <source>
        <dbReference type="Pfam" id="PF04083"/>
    </source>
</evidence>
<evidence type="ECO:0000313" key="2">
    <source>
        <dbReference type="EMBL" id="CAD7592187.1"/>
    </source>
</evidence>
<name>A0A7R9JXW7_TIMGE</name>
<gene>
    <name evidence="2" type="ORF">TGEB3V08_LOCUS4825</name>
</gene>
<organism evidence="2">
    <name type="scientific">Timema genevievae</name>
    <name type="common">Walking stick</name>
    <dbReference type="NCBI Taxonomy" id="629358"/>
    <lineage>
        <taxon>Eukaryota</taxon>
        <taxon>Metazoa</taxon>
        <taxon>Ecdysozoa</taxon>
        <taxon>Arthropoda</taxon>
        <taxon>Hexapoda</taxon>
        <taxon>Insecta</taxon>
        <taxon>Pterygota</taxon>
        <taxon>Neoptera</taxon>
        <taxon>Polyneoptera</taxon>
        <taxon>Phasmatodea</taxon>
        <taxon>Timematodea</taxon>
        <taxon>Timematoidea</taxon>
        <taxon>Timematidae</taxon>
        <taxon>Timema</taxon>
    </lineage>
</organism>
<proteinExistence type="predicted"/>
<dbReference type="SUPFAM" id="SSF53474">
    <property type="entry name" value="alpha/beta-Hydrolases"/>
    <property type="match status" value="1"/>
</dbReference>
<dbReference type="Pfam" id="PF04083">
    <property type="entry name" value="Abhydro_lipase"/>
    <property type="match status" value="1"/>
</dbReference>
<protein>
    <recommendedName>
        <fullName evidence="1">Partial AB-hydrolase lipase domain-containing protein</fullName>
    </recommendedName>
</protein>
<dbReference type="InterPro" id="IPR006693">
    <property type="entry name" value="AB_hydrolase_lipase"/>
</dbReference>
<dbReference type="Gene3D" id="3.40.50.1820">
    <property type="entry name" value="alpha/beta hydrolase"/>
    <property type="match status" value="1"/>
</dbReference>
<accession>A0A7R9JXW7</accession>
<sequence length="337" mass="37582">MMLPMIFVVEWAESESADCRAANYQKNVSVIESSIRNGKHCQCVRIDEWVESGGTTHHRNFCSRHDLDFHIQLVSLNFGKTHVLAEESRLSDWSQQVRSTLYELDSMVTELIALSTRVLTRDIFGAMNASLLPTLTWILGVFLKQLPDELPNTESQWADIFLDVETHPQCTRPDLNPDLPFFGSLVQHESRALDHAATEAGWKPELIKKSGYPVEVHHVTTEDGYIVTLHRLPRHMSEKAPTLVQHGIFHSSADSIISGPKSGLGPYFIKRKRGKEKPPPVHPTEIRTSISPSSAVELNTTSALANYATEAGPKCTCFTIQSPGNVGLFLDTSVLLD</sequence>